<evidence type="ECO:0000313" key="2">
    <source>
        <dbReference type="EMBL" id="KAF7378226.1"/>
    </source>
</evidence>
<keyword evidence="1" id="KW-1133">Transmembrane helix</keyword>
<feature type="transmembrane region" description="Helical" evidence="1">
    <location>
        <begin position="20"/>
        <end position="37"/>
    </location>
</feature>
<feature type="transmembrane region" description="Helical" evidence="1">
    <location>
        <begin position="127"/>
        <end position="144"/>
    </location>
</feature>
<organism evidence="2 3">
    <name type="scientific">Mycena sanguinolenta</name>
    <dbReference type="NCBI Taxonomy" id="230812"/>
    <lineage>
        <taxon>Eukaryota</taxon>
        <taxon>Fungi</taxon>
        <taxon>Dikarya</taxon>
        <taxon>Basidiomycota</taxon>
        <taxon>Agaricomycotina</taxon>
        <taxon>Agaricomycetes</taxon>
        <taxon>Agaricomycetidae</taxon>
        <taxon>Agaricales</taxon>
        <taxon>Marasmiineae</taxon>
        <taxon>Mycenaceae</taxon>
        <taxon>Mycena</taxon>
    </lineage>
</organism>
<feature type="transmembrane region" description="Helical" evidence="1">
    <location>
        <begin position="236"/>
        <end position="256"/>
    </location>
</feature>
<keyword evidence="1" id="KW-0472">Membrane</keyword>
<dbReference type="Proteomes" id="UP000623467">
    <property type="component" value="Unassembled WGS sequence"/>
</dbReference>
<sequence>MDDPRLEKKYSRSTQKGEVFIYGAYAVMFGFYIYVLRTRGFSKNRFLAVATIVLFLLCTVHLGLLLVSTELFNESYEATVVGSKSRPSLTAFNLNRITNVVYVTSNIIADTIFIFRCYAIWDFRWKIILIPVLATLGVAGLGYFDSGTSLRISSSMFDLSILMSLFTTFMLMGLTAGRIWWLAHKARQVGGRKMTSQYYTICSMILESGALYCAGGITFIILSLNQNISEVVATNGAILGQLVGVAPTIIAVRVGLGRSVESVDSFVTSARSRMRRIKPTADTAYAIEPQILHLKPESDPGEMKVEYV</sequence>
<gene>
    <name evidence="2" type="ORF">MSAN_00247400</name>
</gene>
<keyword evidence="3" id="KW-1185">Reference proteome</keyword>
<name>A0A8H6ZJU2_9AGAR</name>
<evidence type="ECO:0000256" key="1">
    <source>
        <dbReference type="SAM" id="Phobius"/>
    </source>
</evidence>
<dbReference type="EMBL" id="JACAZH010000001">
    <property type="protein sequence ID" value="KAF7378226.1"/>
    <property type="molecule type" value="Genomic_DNA"/>
</dbReference>
<reference evidence="2" key="1">
    <citation type="submission" date="2020-05" db="EMBL/GenBank/DDBJ databases">
        <title>Mycena genomes resolve the evolution of fungal bioluminescence.</title>
        <authorList>
            <person name="Tsai I.J."/>
        </authorList>
    </citation>
    <scope>NUCLEOTIDE SEQUENCE</scope>
    <source>
        <strain evidence="2">160909Yilan</strain>
    </source>
</reference>
<evidence type="ECO:0000313" key="3">
    <source>
        <dbReference type="Proteomes" id="UP000623467"/>
    </source>
</evidence>
<keyword evidence="1" id="KW-0812">Transmembrane</keyword>
<protein>
    <submittedName>
        <fullName evidence="2">Uncharacterized protein</fullName>
    </submittedName>
</protein>
<feature type="transmembrane region" description="Helical" evidence="1">
    <location>
        <begin position="198"/>
        <end position="224"/>
    </location>
</feature>
<comment type="caution">
    <text evidence="2">The sequence shown here is derived from an EMBL/GenBank/DDBJ whole genome shotgun (WGS) entry which is preliminary data.</text>
</comment>
<proteinExistence type="predicted"/>
<accession>A0A8H6ZJU2</accession>
<dbReference type="OrthoDB" id="3039972at2759"/>
<feature type="transmembrane region" description="Helical" evidence="1">
    <location>
        <begin position="46"/>
        <end position="67"/>
    </location>
</feature>
<dbReference type="AlphaFoldDB" id="A0A8H6ZJU2"/>
<feature type="transmembrane region" description="Helical" evidence="1">
    <location>
        <begin position="156"/>
        <end position="177"/>
    </location>
</feature>